<keyword evidence="3" id="KW-1133">Transmembrane helix</keyword>
<protein>
    <submittedName>
        <fullName evidence="6">Class D beta-lactamase</fullName>
    </submittedName>
</protein>
<sequence length="614" mass="68503">MNGFMSRFLLCSLLLCGIIGIFFGIRRLLGRLLGAHLQYRLWLLLLILLAVPFLPQSSFPILADPTRISPEISSSISGLQKTKADTTVVSASVWMKDFTESVSKSTPAFLWKFLFIIWTTGAILALLSGIRSALKLRTLHYSALPLQHPKARELFKSCLDTLHIQRPVAVYSTAFLRSPVMTGVLRPRIYLPIRLLSDYHEEDLRYILLHELTHYRHLDAITGYLMNLAGTLYWFHPLVWVSLRAMRTDRELACDARVLSVLEETAYEDYGLTLLRFAQGSSLPFAAGLGQKGPQIRTRIQHIASYRKPSFSIRLRSVCICFLIVPVFMACVPLLSFASASLSPNAIDTGRKSTSATPSSGWDSSISPGKHSDSDGGLSAYFTGYDGSFVLYDSETDGWTVYNETLARTRVSPDSTYKIYDALFALEEGLITPEHSALSWSGTRYPFDEWNRDQTLSSALTCSVNWYFQALDQQMGKSTLRSWLQRIEYGNEALQGNLNSYWMESSLLISPLEQVELLTGFYHNEWNLHPEYVKAVKNAICLASSSDGSLYGKTGTGQVNGENRTGWFIGFVESSGHTVFFAMNLTGEGACGSEAASRTLAILSDRGIYTDPSL</sequence>
<dbReference type="InterPro" id="IPR012338">
    <property type="entry name" value="Beta-lactam/transpept-like"/>
</dbReference>
<dbReference type="CDD" id="cd07341">
    <property type="entry name" value="M56_BlaR1_MecR1_like"/>
    <property type="match status" value="1"/>
</dbReference>
<evidence type="ECO:0000259" key="5">
    <source>
        <dbReference type="Pfam" id="PF05569"/>
    </source>
</evidence>
<dbReference type="OrthoDB" id="9762883at2"/>
<feature type="transmembrane region" description="Helical" evidence="3">
    <location>
        <begin position="109"/>
        <end position="130"/>
    </location>
</feature>
<proteinExistence type="inferred from homology"/>
<dbReference type="InterPro" id="IPR008756">
    <property type="entry name" value="Peptidase_M56"/>
</dbReference>
<feature type="transmembrane region" description="Helical" evidence="3">
    <location>
        <begin position="317"/>
        <end position="338"/>
    </location>
</feature>
<accession>A0A3E3K4L8</accession>
<comment type="similarity">
    <text evidence="1">Belongs to the peptidase M56 family.</text>
</comment>
<organism evidence="6 7">
    <name type="scientific">Sellimonas intestinalis</name>
    <dbReference type="NCBI Taxonomy" id="1653434"/>
    <lineage>
        <taxon>Bacteria</taxon>
        <taxon>Bacillati</taxon>
        <taxon>Bacillota</taxon>
        <taxon>Clostridia</taxon>
        <taxon>Lachnospirales</taxon>
        <taxon>Lachnospiraceae</taxon>
        <taxon>Sellimonas</taxon>
    </lineage>
</organism>
<feature type="region of interest" description="Disordered" evidence="2">
    <location>
        <begin position="348"/>
        <end position="373"/>
    </location>
</feature>
<feature type="domain" description="Penicillin-binding protein transpeptidase" evidence="4">
    <location>
        <begin position="401"/>
        <end position="596"/>
    </location>
</feature>
<dbReference type="SUPFAM" id="SSF56601">
    <property type="entry name" value="beta-lactamase/transpeptidase-like"/>
    <property type="match status" value="1"/>
</dbReference>
<dbReference type="Gene3D" id="3.40.710.10">
    <property type="entry name" value="DD-peptidase/beta-lactamase superfamily"/>
    <property type="match status" value="1"/>
</dbReference>
<dbReference type="Pfam" id="PF00905">
    <property type="entry name" value="Transpeptidase"/>
    <property type="match status" value="1"/>
</dbReference>
<keyword evidence="7" id="KW-1185">Reference proteome</keyword>
<keyword evidence="3" id="KW-0472">Membrane</keyword>
<keyword evidence="3" id="KW-0812">Transmembrane</keyword>
<evidence type="ECO:0000313" key="7">
    <source>
        <dbReference type="Proteomes" id="UP000261080"/>
    </source>
</evidence>
<dbReference type="InterPro" id="IPR052173">
    <property type="entry name" value="Beta-lactam_resp_regulator"/>
</dbReference>
<evidence type="ECO:0000256" key="2">
    <source>
        <dbReference type="SAM" id="MobiDB-lite"/>
    </source>
</evidence>
<evidence type="ECO:0000259" key="4">
    <source>
        <dbReference type="Pfam" id="PF00905"/>
    </source>
</evidence>
<feature type="compositionally biased region" description="Polar residues" evidence="2">
    <location>
        <begin position="352"/>
        <end position="367"/>
    </location>
</feature>
<dbReference type="AlphaFoldDB" id="A0A3E3K4L8"/>
<evidence type="ECO:0000313" key="6">
    <source>
        <dbReference type="EMBL" id="RGE89025.1"/>
    </source>
</evidence>
<dbReference type="InterPro" id="IPR001460">
    <property type="entry name" value="PCN-bd_Tpept"/>
</dbReference>
<feature type="domain" description="Peptidase M56" evidence="5">
    <location>
        <begin position="10"/>
        <end position="301"/>
    </location>
</feature>
<dbReference type="Proteomes" id="UP000261080">
    <property type="component" value="Unassembled WGS sequence"/>
</dbReference>
<gene>
    <name evidence="6" type="ORF">DW016_03290</name>
</gene>
<feature type="transmembrane region" description="Helical" evidence="3">
    <location>
        <begin position="6"/>
        <end position="25"/>
    </location>
</feature>
<dbReference type="EMBL" id="QVLX01000002">
    <property type="protein sequence ID" value="RGE89025.1"/>
    <property type="molecule type" value="Genomic_DNA"/>
</dbReference>
<name>A0A3E3K4L8_9FIRM</name>
<evidence type="ECO:0000256" key="1">
    <source>
        <dbReference type="ARBA" id="ARBA00011075"/>
    </source>
</evidence>
<evidence type="ECO:0000256" key="3">
    <source>
        <dbReference type="SAM" id="Phobius"/>
    </source>
</evidence>
<comment type="caution">
    <text evidence="6">The sequence shown here is derived from an EMBL/GenBank/DDBJ whole genome shotgun (WGS) entry which is preliminary data.</text>
</comment>
<reference evidence="6 7" key="1">
    <citation type="submission" date="2018-08" db="EMBL/GenBank/DDBJ databases">
        <title>A genome reference for cultivated species of the human gut microbiota.</title>
        <authorList>
            <person name="Zou Y."/>
            <person name="Xue W."/>
            <person name="Luo G."/>
        </authorList>
    </citation>
    <scope>NUCLEOTIDE SEQUENCE [LARGE SCALE GENOMIC DNA]</scope>
    <source>
        <strain evidence="6 7">AF37-2AT</strain>
    </source>
</reference>
<dbReference type="PANTHER" id="PTHR34978">
    <property type="entry name" value="POSSIBLE SENSOR-TRANSDUCER PROTEIN BLAR"/>
    <property type="match status" value="1"/>
</dbReference>
<dbReference type="Pfam" id="PF05569">
    <property type="entry name" value="Peptidase_M56"/>
    <property type="match status" value="1"/>
</dbReference>
<dbReference type="GO" id="GO:0008658">
    <property type="term" value="F:penicillin binding"/>
    <property type="evidence" value="ECO:0007669"/>
    <property type="project" value="InterPro"/>
</dbReference>
<feature type="transmembrane region" description="Helical" evidence="3">
    <location>
        <begin position="37"/>
        <end position="55"/>
    </location>
</feature>
<dbReference type="PANTHER" id="PTHR34978:SF3">
    <property type="entry name" value="SLR0241 PROTEIN"/>
    <property type="match status" value="1"/>
</dbReference>